<reference evidence="1" key="1">
    <citation type="submission" date="2022-10" db="EMBL/GenBank/DDBJ databases">
        <title>Adaptive evolution leads to modifications in subtelomeric GC content in a zoonotic Cryptosporidium species.</title>
        <authorList>
            <person name="Li J."/>
            <person name="Feng Y."/>
            <person name="Xiao L."/>
        </authorList>
    </citation>
    <scope>NUCLEOTIDE SEQUENCE</scope>
    <source>
        <strain evidence="1">33844</strain>
    </source>
</reference>
<dbReference type="Proteomes" id="UP001067231">
    <property type="component" value="Unassembled WGS sequence"/>
</dbReference>
<comment type="caution">
    <text evidence="1">The sequence shown here is derived from an EMBL/GenBank/DDBJ whole genome shotgun (WGS) entry which is preliminary data.</text>
</comment>
<proteinExistence type="predicted"/>
<accession>A0A9D5HXQ6</accession>
<name>A0A9D5HXQ6_9CRYT</name>
<dbReference type="AlphaFoldDB" id="A0A9D5HXQ6"/>
<gene>
    <name evidence="1" type="ORF">OJ253_1658</name>
</gene>
<organism evidence="1">
    <name type="scientific">Cryptosporidium canis</name>
    <dbReference type="NCBI Taxonomy" id="195482"/>
    <lineage>
        <taxon>Eukaryota</taxon>
        <taxon>Sar</taxon>
        <taxon>Alveolata</taxon>
        <taxon>Apicomplexa</taxon>
        <taxon>Conoidasida</taxon>
        <taxon>Coccidia</taxon>
        <taxon>Eucoccidiorida</taxon>
        <taxon>Eimeriorina</taxon>
        <taxon>Cryptosporidiidae</taxon>
        <taxon>Cryptosporidium</taxon>
    </lineage>
</organism>
<dbReference type="EMBL" id="JAPCXC010000036">
    <property type="protein sequence ID" value="KAJ1609174.1"/>
    <property type="molecule type" value="Genomic_DNA"/>
</dbReference>
<dbReference type="OrthoDB" id="343058at2759"/>
<protein>
    <submittedName>
        <fullName evidence="1">Uncharacterized protein</fullName>
    </submittedName>
</protein>
<evidence type="ECO:0000313" key="1">
    <source>
        <dbReference type="EMBL" id="KAJ1609174.1"/>
    </source>
</evidence>
<sequence>MGIAPIVSILFVIAIRDNFPLEGPGGQLLYKASLLNVKAEGGFISSPLGAYSSIILDKNPDSDDPAVTRVFGTTLTTQFSDKGLTNEEERELNKVFNTECAPEVFSFLLIVLGEFALTLKELTCTLKKLERSYNRCTHTRGLMRRLRNCDEVEREHSTVSKRHRESKYNMKLYSGKLLSCINRVSKGLLLVGIYPSPSDETTPNECTEQNLLDSSAKLTTLKFYNELLILLLTKINESASKCKQRRRHGRFSKWCRCMLSAHENVKTQMASIQESMQIEGEFLSGCTKFLLNTNGGINSREFQDPNVELDLLKIVEG</sequence>